<reference evidence="6 7" key="1">
    <citation type="journal article" date="2016" name="Nat. Biotechnol.">
        <title>Measurement of bacterial replication rates in microbial communities.</title>
        <authorList>
            <person name="Brown C.T."/>
            <person name="Olm M.R."/>
            <person name="Thomas B.C."/>
            <person name="Banfield J.F."/>
        </authorList>
    </citation>
    <scope>NUCLEOTIDE SEQUENCE [LARGE SCALE GENOMIC DNA]</scope>
    <source>
        <strain evidence="6">CAG:67_53_122</strain>
    </source>
</reference>
<sequence>MPTFKTVIHPRYKKADGVFRVKIRITHNKQSRYIPTCYYASSSEVNEKFDFKRGTSYVRDTMPIIDEYRKICNKCADKIETMNVDQIVELIKNYKEDENFKLDFIAFGRRHIQQLRDNDHKGNADMYQCALNAFVRFLRRNKIDINEITSRVVKQFITFLENEKPRAGHKKGRRSPSLYCATLKALHNVAKAEYNDEDIGVIRIPLSPFSRTKVPPIPRTEKKPMTLEQLRAVFNVPDDDTFQRRGDYNIRNLGRDIGLLSFFLIGINTVDLYNCTGIQNGRLIYNRTKTKNRRQDKAKIDIRIEPEALALIEKYRDPTGVRLFEFHRKYANSDIFNAQVNKGLKRVGKVINFPDLETYTFRRTWASIAWNHCGIRDDIVDFALGHSPREEKKLAHIYITEDWNIVDKANRAVIDFVKSNQTEVSLTNSKYISNETAPEKSVQAPVAS</sequence>
<dbReference type="SUPFAM" id="SSF56349">
    <property type="entry name" value="DNA breaking-rejoining enzymes"/>
    <property type="match status" value="1"/>
</dbReference>
<dbReference type="PROSITE" id="PS51900">
    <property type="entry name" value="CB"/>
    <property type="match status" value="1"/>
</dbReference>
<comment type="caution">
    <text evidence="6">The sequence shown here is derived from an EMBL/GenBank/DDBJ whole genome shotgun (WGS) entry which is preliminary data.</text>
</comment>
<dbReference type="GO" id="GO:0003677">
    <property type="term" value="F:DNA binding"/>
    <property type="evidence" value="ECO:0007669"/>
    <property type="project" value="UniProtKB-UniRule"/>
</dbReference>
<dbReference type="RefSeq" id="WP_278339364.1">
    <property type="nucleotide sequence ID" value="NZ_BAAFLA010000016.1"/>
</dbReference>
<dbReference type="InterPro" id="IPR013762">
    <property type="entry name" value="Integrase-like_cat_sf"/>
</dbReference>
<dbReference type="InterPro" id="IPR044068">
    <property type="entry name" value="CB"/>
</dbReference>
<feature type="domain" description="Core-binding (CB)" evidence="5">
    <location>
        <begin position="98"/>
        <end position="191"/>
    </location>
</feature>
<evidence type="ECO:0000256" key="1">
    <source>
        <dbReference type="ARBA" id="ARBA00022908"/>
    </source>
</evidence>
<dbReference type="EMBL" id="MNQH01000031">
    <property type="protein sequence ID" value="OKY93867.1"/>
    <property type="molecule type" value="Genomic_DNA"/>
</dbReference>
<evidence type="ECO:0000259" key="5">
    <source>
        <dbReference type="PROSITE" id="PS51900"/>
    </source>
</evidence>
<accession>A0A1Q6F4P6</accession>
<dbReference type="GO" id="GO:0006310">
    <property type="term" value="P:DNA recombination"/>
    <property type="evidence" value="ECO:0007669"/>
    <property type="project" value="UniProtKB-KW"/>
</dbReference>
<evidence type="ECO:0000256" key="4">
    <source>
        <dbReference type="PROSITE-ProRule" id="PRU01248"/>
    </source>
</evidence>
<dbReference type="InterPro" id="IPR025269">
    <property type="entry name" value="SAM-like_dom"/>
</dbReference>
<evidence type="ECO:0000313" key="6">
    <source>
        <dbReference type="EMBL" id="OKY93867.1"/>
    </source>
</evidence>
<keyword evidence="1" id="KW-0229">DNA integration</keyword>
<dbReference type="Gene3D" id="1.10.443.10">
    <property type="entry name" value="Intergrase catalytic core"/>
    <property type="match status" value="1"/>
</dbReference>
<dbReference type="GO" id="GO:0015074">
    <property type="term" value="P:DNA integration"/>
    <property type="evidence" value="ECO:0007669"/>
    <property type="project" value="UniProtKB-KW"/>
</dbReference>
<proteinExistence type="predicted"/>
<dbReference type="Proteomes" id="UP000187417">
    <property type="component" value="Unassembled WGS sequence"/>
</dbReference>
<dbReference type="STRING" id="28117.BHV66_07210"/>
<dbReference type="Gene3D" id="1.10.150.130">
    <property type="match status" value="1"/>
</dbReference>
<name>A0A1Q6F4P6_9BACT</name>
<evidence type="ECO:0000256" key="3">
    <source>
        <dbReference type="ARBA" id="ARBA00023172"/>
    </source>
</evidence>
<protein>
    <recommendedName>
        <fullName evidence="5">Core-binding (CB) domain-containing protein</fullName>
    </recommendedName>
</protein>
<gene>
    <name evidence="6" type="ORF">BHV66_07210</name>
</gene>
<evidence type="ECO:0000256" key="2">
    <source>
        <dbReference type="ARBA" id="ARBA00023125"/>
    </source>
</evidence>
<dbReference type="InterPro" id="IPR011010">
    <property type="entry name" value="DNA_brk_join_enz"/>
</dbReference>
<dbReference type="Pfam" id="PF13102">
    <property type="entry name" value="Phage_int_SAM_5"/>
    <property type="match status" value="1"/>
</dbReference>
<keyword evidence="3" id="KW-0233">DNA recombination</keyword>
<dbReference type="AlphaFoldDB" id="A0A1Q6F4P6"/>
<evidence type="ECO:0000313" key="7">
    <source>
        <dbReference type="Proteomes" id="UP000187417"/>
    </source>
</evidence>
<dbReference type="InterPro" id="IPR010998">
    <property type="entry name" value="Integrase_recombinase_N"/>
</dbReference>
<organism evidence="6 7">
    <name type="scientific">Alistipes putredinis</name>
    <dbReference type="NCBI Taxonomy" id="28117"/>
    <lineage>
        <taxon>Bacteria</taxon>
        <taxon>Pseudomonadati</taxon>
        <taxon>Bacteroidota</taxon>
        <taxon>Bacteroidia</taxon>
        <taxon>Bacteroidales</taxon>
        <taxon>Rikenellaceae</taxon>
        <taxon>Alistipes</taxon>
    </lineage>
</organism>
<keyword evidence="2 4" id="KW-0238">DNA-binding</keyword>